<evidence type="ECO:0000256" key="4">
    <source>
        <dbReference type="ARBA" id="ARBA00005204"/>
    </source>
</evidence>
<comment type="caution">
    <text evidence="19">The sequence shown here is derived from an EMBL/GenBank/DDBJ whole genome shotgun (WGS) entry which is preliminary data.</text>
</comment>
<comment type="catalytic activity">
    <reaction evidence="2">
        <text>1-(5-phospho-beta-D-ribosyl)-ATP + H2O = 1-(5-phospho-beta-D-ribosyl)-5'-AMP + diphosphate + H(+)</text>
        <dbReference type="Rhea" id="RHEA:22828"/>
        <dbReference type="ChEBI" id="CHEBI:15377"/>
        <dbReference type="ChEBI" id="CHEBI:15378"/>
        <dbReference type="ChEBI" id="CHEBI:33019"/>
        <dbReference type="ChEBI" id="CHEBI:59457"/>
        <dbReference type="ChEBI" id="CHEBI:73183"/>
        <dbReference type="EC" id="3.6.1.31"/>
    </reaction>
</comment>
<evidence type="ECO:0000313" key="19">
    <source>
        <dbReference type="EMBL" id="ERF59758.1"/>
    </source>
</evidence>
<dbReference type="Gene3D" id="3.20.20.70">
    <property type="entry name" value="Aldolase class I"/>
    <property type="match status" value="1"/>
</dbReference>
<dbReference type="SUPFAM" id="SSF141734">
    <property type="entry name" value="HisI-like"/>
    <property type="match status" value="1"/>
</dbReference>
<dbReference type="EC" id="3.5.4.19" evidence="9"/>
<dbReference type="EC" id="3.6.1.31" evidence="8"/>
<evidence type="ECO:0000256" key="6">
    <source>
        <dbReference type="ARBA" id="ARBA00008299"/>
    </source>
</evidence>
<organism evidence="19 21">
    <name type="scientific">Treponema socranskii subsp. socranskii VPI DR56BR1116 = ATCC 35536</name>
    <dbReference type="NCBI Taxonomy" id="1125725"/>
    <lineage>
        <taxon>Bacteria</taxon>
        <taxon>Pseudomonadati</taxon>
        <taxon>Spirochaetota</taxon>
        <taxon>Spirochaetia</taxon>
        <taxon>Spirochaetales</taxon>
        <taxon>Treponemataceae</taxon>
        <taxon>Treponema</taxon>
    </lineage>
</organism>
<accession>U2LIX6</accession>
<dbReference type="PANTHER" id="PTHR42945">
    <property type="entry name" value="HISTIDINE BIOSYNTHESIS BIFUNCTIONAL PROTEIN"/>
    <property type="match status" value="1"/>
</dbReference>
<dbReference type="InterPro" id="IPR011060">
    <property type="entry name" value="RibuloseP-bd_barrel"/>
</dbReference>
<protein>
    <recommendedName>
        <fullName evidence="10">Histidine biosynthesis bifunctional protein HisIE</fullName>
        <ecNumber evidence="9">3.5.4.19</ecNumber>
        <ecNumber evidence="8">3.6.1.31</ecNumber>
    </recommendedName>
</protein>
<evidence type="ECO:0000256" key="13">
    <source>
        <dbReference type="ARBA" id="ARBA00022801"/>
    </source>
</evidence>
<evidence type="ECO:0000313" key="21">
    <source>
        <dbReference type="Proteomes" id="UP000016412"/>
    </source>
</evidence>
<dbReference type="Gene3D" id="3.10.20.810">
    <property type="entry name" value="Phosphoribosyl-AMP cyclohydrolase"/>
    <property type="match status" value="1"/>
</dbReference>
<evidence type="ECO:0000256" key="3">
    <source>
        <dbReference type="ARBA" id="ARBA00005169"/>
    </source>
</evidence>
<dbReference type="PANTHER" id="PTHR42945:SF1">
    <property type="entry name" value="HISTIDINE BIOSYNTHESIS BIFUNCTIONAL PROTEIN HIS7"/>
    <property type="match status" value="1"/>
</dbReference>
<dbReference type="UniPathway" id="UPA00031">
    <property type="reaction ID" value="UER00007"/>
</dbReference>
<feature type="domain" description="Phosphoribosyl-AMP cyclohydrolase" evidence="18">
    <location>
        <begin position="265"/>
        <end position="337"/>
    </location>
</feature>
<dbReference type="NCBIfam" id="NF002747">
    <property type="entry name" value="PRK02759.1"/>
    <property type="match status" value="1"/>
</dbReference>
<keyword evidence="15 17" id="KW-0368">Histidine biosynthesis</keyword>
<comment type="catalytic activity">
    <reaction evidence="1">
        <text>1-(5-phospho-beta-D-ribosyl)-5'-AMP + H2O = 1-(5-phospho-beta-D-ribosyl)-5-[(5-phospho-beta-D-ribosylamino)methylideneamino]imidazole-4-carboxamide</text>
        <dbReference type="Rhea" id="RHEA:20049"/>
        <dbReference type="ChEBI" id="CHEBI:15377"/>
        <dbReference type="ChEBI" id="CHEBI:58435"/>
        <dbReference type="ChEBI" id="CHEBI:59457"/>
        <dbReference type="EC" id="3.5.4.19"/>
    </reaction>
</comment>
<dbReference type="Pfam" id="PF00977">
    <property type="entry name" value="His_biosynth"/>
    <property type="match status" value="1"/>
</dbReference>
<dbReference type="STRING" id="1125725.HMPREF1325_0965"/>
<sequence>MVISSIDLKDGHVVQLKNGEHPILARDDAESLIEEFDRYGEVAVIDLDAALGNVDSHGDTKNTPLLKRLLCKSNVRTGGGIRTVAHAKELVSLGAEKVIIGSAAWKKNPKAGECPLDVEFLDSLVRAIGRQRVIVAVDAKGGKVAVHGWTETTDVPFIEGAVLAEKYCSEILFTCVEKEGCMQGADTDAVKKLREAVQCRIVVAGGVSSTEEIVQLEKLGCDVQLGMALYTGKVSLADAFIGCLNWDKVDLIPVIAQSVNGDVLMLGYANRAAFEKTFETNKLTFFSRTRGVLWTKGEHSGHWLSVKKLRADCDRDTVLATVVPHGGVCHTGSFTCFTGEAGEASSAGRLYDIIADRFTHPKPGSYTATLDGKRVREKILEEADELCNEAETKQDVVWEAADLFYFINVLMYREGVTWRDVYAELDRRHKST</sequence>
<comment type="pathway">
    <text evidence="4">Amino-acid biosynthesis; L-histidine biosynthesis; L-histidine from 5-phospho-alpha-D-ribose 1-diphosphate: step 2/9.</text>
</comment>
<dbReference type="InterPro" id="IPR008179">
    <property type="entry name" value="HisE"/>
</dbReference>
<evidence type="ECO:0000256" key="17">
    <source>
        <dbReference type="RuleBase" id="RU003657"/>
    </source>
</evidence>
<dbReference type="SUPFAM" id="SSF51366">
    <property type="entry name" value="Ribulose-phoshate binding barrel"/>
    <property type="match status" value="1"/>
</dbReference>
<dbReference type="AlphaFoldDB" id="U2LIX6"/>
<dbReference type="OrthoDB" id="9795769at2"/>
<dbReference type="NCBIfam" id="TIGR03188">
    <property type="entry name" value="histidine_hisI"/>
    <property type="match status" value="1"/>
</dbReference>
<comment type="similarity">
    <text evidence="7 17">Belongs to the HisA/HisF family.</text>
</comment>
<dbReference type="eggNOG" id="COG0139">
    <property type="taxonomic scope" value="Bacteria"/>
</dbReference>
<proteinExistence type="inferred from homology"/>
<keyword evidence="12" id="KW-0547">Nucleotide-binding</keyword>
<dbReference type="EMBL" id="AVQI01000022">
    <property type="protein sequence ID" value="ERK04403.1"/>
    <property type="molecule type" value="Genomic_DNA"/>
</dbReference>
<dbReference type="Gene3D" id="1.10.287.1080">
    <property type="entry name" value="MazG-like"/>
    <property type="match status" value="1"/>
</dbReference>
<keyword evidence="22" id="KW-1185">Reference proteome</keyword>
<name>U2LIX6_TRESO</name>
<comment type="similarity">
    <text evidence="6">In the N-terminal section; belongs to the PRA-CH family.</text>
</comment>
<dbReference type="InterPro" id="IPR006062">
    <property type="entry name" value="His_biosynth"/>
</dbReference>
<keyword evidence="11 17" id="KW-0028">Amino-acid biosynthesis</keyword>
<evidence type="ECO:0000259" key="18">
    <source>
        <dbReference type="Pfam" id="PF01502"/>
    </source>
</evidence>
<comment type="pathway">
    <text evidence="3">Amino-acid biosynthesis; L-histidine biosynthesis; L-histidine from 5-phospho-alpha-D-ribose 1-diphosphate: step 3/9.</text>
</comment>
<gene>
    <name evidence="19" type="primary">hisE</name>
    <name evidence="20" type="ORF">HMPREF0860_1731</name>
    <name evidence="19" type="ORF">HMPREF1325_0965</name>
</gene>
<evidence type="ECO:0000256" key="15">
    <source>
        <dbReference type="ARBA" id="ARBA00023102"/>
    </source>
</evidence>
<evidence type="ECO:0000256" key="11">
    <source>
        <dbReference type="ARBA" id="ARBA00022605"/>
    </source>
</evidence>
<dbReference type="SUPFAM" id="SSF101386">
    <property type="entry name" value="all-alpha NTP pyrophosphatases"/>
    <property type="match status" value="1"/>
</dbReference>
<evidence type="ECO:0000256" key="14">
    <source>
        <dbReference type="ARBA" id="ARBA00022840"/>
    </source>
</evidence>
<dbReference type="GO" id="GO:0004635">
    <property type="term" value="F:phosphoribosyl-AMP cyclohydrolase activity"/>
    <property type="evidence" value="ECO:0007669"/>
    <property type="project" value="UniProtKB-EC"/>
</dbReference>
<evidence type="ECO:0000256" key="2">
    <source>
        <dbReference type="ARBA" id="ARBA00001460"/>
    </source>
</evidence>
<dbReference type="RefSeq" id="WP_021331236.1">
    <property type="nucleotide sequence ID" value="NZ_AUZJ01000058.1"/>
</dbReference>
<dbReference type="GO" id="GO:0005524">
    <property type="term" value="F:ATP binding"/>
    <property type="evidence" value="ECO:0007669"/>
    <property type="project" value="UniProtKB-KW"/>
</dbReference>
<evidence type="ECO:0000313" key="20">
    <source>
        <dbReference type="EMBL" id="ERK04403.1"/>
    </source>
</evidence>
<dbReference type="CDD" id="cd11546">
    <property type="entry name" value="NTP-PPase_His4"/>
    <property type="match status" value="1"/>
</dbReference>
<evidence type="ECO:0000256" key="16">
    <source>
        <dbReference type="ARBA" id="ARBA00023268"/>
    </source>
</evidence>
<comment type="similarity">
    <text evidence="5">In the C-terminal section; belongs to the PRA-PH family.</text>
</comment>
<evidence type="ECO:0000256" key="8">
    <source>
        <dbReference type="ARBA" id="ARBA00012414"/>
    </source>
</evidence>
<dbReference type="PATRIC" id="fig|1125725.3.peg.2286"/>
<evidence type="ECO:0000256" key="12">
    <source>
        <dbReference type="ARBA" id="ARBA00022741"/>
    </source>
</evidence>
<evidence type="ECO:0000313" key="22">
    <source>
        <dbReference type="Proteomes" id="UP000016646"/>
    </source>
</evidence>
<dbReference type="Pfam" id="PF01502">
    <property type="entry name" value="PRA-CH"/>
    <property type="match status" value="1"/>
</dbReference>
<dbReference type="EMBL" id="AUZJ01000058">
    <property type="protein sequence ID" value="ERF59758.1"/>
    <property type="molecule type" value="Genomic_DNA"/>
</dbReference>
<dbReference type="InterPro" id="IPR013785">
    <property type="entry name" value="Aldolase_TIM"/>
</dbReference>
<evidence type="ECO:0000256" key="7">
    <source>
        <dbReference type="ARBA" id="ARBA00009667"/>
    </source>
</evidence>
<evidence type="ECO:0000256" key="9">
    <source>
        <dbReference type="ARBA" id="ARBA00012721"/>
    </source>
</evidence>
<keyword evidence="14" id="KW-0067">ATP-binding</keyword>
<dbReference type="Proteomes" id="UP000016412">
    <property type="component" value="Unassembled WGS sequence"/>
</dbReference>
<reference evidence="21 22" key="1">
    <citation type="submission" date="2013-08" db="EMBL/GenBank/DDBJ databases">
        <authorList>
            <person name="Durkin A.S."/>
            <person name="Haft D.R."/>
            <person name="McCorrison J."/>
            <person name="Torralba M."/>
            <person name="Gillis M."/>
            <person name="Haft D.H."/>
            <person name="Methe B."/>
            <person name="Sutton G."/>
            <person name="Nelson K.E."/>
        </authorList>
    </citation>
    <scope>NUCLEOTIDE SEQUENCE [LARGE SCALE GENOMIC DNA]</scope>
    <source>
        <strain evidence="20 22">ATCC 35536</strain>
        <strain evidence="19 21">VPI DR56BR1116</strain>
    </source>
</reference>
<dbReference type="InterPro" id="IPR002496">
    <property type="entry name" value="PRib_AMP_CycHydrolase_dom"/>
</dbReference>
<dbReference type="eggNOG" id="COG0106">
    <property type="taxonomic scope" value="Bacteria"/>
</dbReference>
<dbReference type="GO" id="GO:0004636">
    <property type="term" value="F:phosphoribosyl-ATP diphosphatase activity"/>
    <property type="evidence" value="ECO:0007669"/>
    <property type="project" value="UniProtKB-EC"/>
</dbReference>
<evidence type="ECO:0000256" key="10">
    <source>
        <dbReference type="ARBA" id="ARBA00017720"/>
    </source>
</evidence>
<dbReference type="Proteomes" id="UP000016646">
    <property type="component" value="Unassembled WGS sequence"/>
</dbReference>
<dbReference type="InterPro" id="IPR038019">
    <property type="entry name" value="PRib_AMP_CycHydrolase_sf"/>
</dbReference>
<dbReference type="GO" id="GO:0000105">
    <property type="term" value="P:L-histidine biosynthetic process"/>
    <property type="evidence" value="ECO:0007669"/>
    <property type="project" value="UniProtKB-UniPathway"/>
</dbReference>
<keyword evidence="13 19" id="KW-0378">Hydrolase</keyword>
<dbReference type="Pfam" id="PF01503">
    <property type="entry name" value="PRA-PH"/>
    <property type="match status" value="1"/>
</dbReference>
<evidence type="ECO:0000256" key="5">
    <source>
        <dbReference type="ARBA" id="ARBA00007731"/>
    </source>
</evidence>
<dbReference type="InterPro" id="IPR021130">
    <property type="entry name" value="PRib-ATP_PPHydrolase-like"/>
</dbReference>
<dbReference type="FunFam" id="3.10.20.810:FF:000001">
    <property type="entry name" value="Histidine biosynthesis bifunctional protein HisIE"/>
    <property type="match status" value="1"/>
</dbReference>
<keyword evidence="16" id="KW-0511">Multifunctional enzyme</keyword>
<evidence type="ECO:0000256" key="1">
    <source>
        <dbReference type="ARBA" id="ARBA00000024"/>
    </source>
</evidence>